<accession>A0A0V1M1D0</accession>
<evidence type="ECO:0000313" key="2">
    <source>
        <dbReference type="EMBL" id="KRZ65527.1"/>
    </source>
</evidence>
<protein>
    <submittedName>
        <fullName evidence="2">Uncharacterized protein</fullName>
    </submittedName>
</protein>
<comment type="caution">
    <text evidence="2">The sequence shown here is derived from an EMBL/GenBank/DDBJ whole genome shotgun (WGS) entry which is preliminary data.</text>
</comment>
<dbReference type="OrthoDB" id="10315346at2759"/>
<sequence>MPSKKRKRGRMVNRDYSDQEDIPEAEAYPPALDVSSEHGNEVSVGYVRNFLRLYCVSPSEWAMVGRYLLWESFQVMLYPPCTSISSDFSQNFVNGFCGPTMMEI</sequence>
<dbReference type="Proteomes" id="UP000054843">
    <property type="component" value="Unassembled WGS sequence"/>
</dbReference>
<feature type="region of interest" description="Disordered" evidence="1">
    <location>
        <begin position="1"/>
        <end position="24"/>
    </location>
</feature>
<keyword evidence="3" id="KW-1185">Reference proteome</keyword>
<feature type="compositionally biased region" description="Basic residues" evidence="1">
    <location>
        <begin position="1"/>
        <end position="11"/>
    </location>
</feature>
<dbReference type="AlphaFoldDB" id="A0A0V1M1D0"/>
<evidence type="ECO:0000256" key="1">
    <source>
        <dbReference type="SAM" id="MobiDB-lite"/>
    </source>
</evidence>
<dbReference type="EMBL" id="JYDO01000340">
    <property type="protein sequence ID" value="KRZ65527.1"/>
    <property type="molecule type" value="Genomic_DNA"/>
</dbReference>
<organism evidence="2 3">
    <name type="scientific">Trichinella papuae</name>
    <dbReference type="NCBI Taxonomy" id="268474"/>
    <lineage>
        <taxon>Eukaryota</taxon>
        <taxon>Metazoa</taxon>
        <taxon>Ecdysozoa</taxon>
        <taxon>Nematoda</taxon>
        <taxon>Enoplea</taxon>
        <taxon>Dorylaimia</taxon>
        <taxon>Trichinellida</taxon>
        <taxon>Trichinellidae</taxon>
        <taxon>Trichinella</taxon>
    </lineage>
</organism>
<evidence type="ECO:0000313" key="3">
    <source>
        <dbReference type="Proteomes" id="UP000054843"/>
    </source>
</evidence>
<proteinExistence type="predicted"/>
<reference evidence="2 3" key="1">
    <citation type="submission" date="2015-01" db="EMBL/GenBank/DDBJ databases">
        <title>Evolution of Trichinella species and genotypes.</title>
        <authorList>
            <person name="Korhonen P.K."/>
            <person name="Edoardo P."/>
            <person name="Giuseppe L.R."/>
            <person name="Gasser R.B."/>
        </authorList>
    </citation>
    <scope>NUCLEOTIDE SEQUENCE [LARGE SCALE GENOMIC DNA]</scope>
    <source>
        <strain evidence="2">ISS1980</strain>
    </source>
</reference>
<name>A0A0V1M1D0_9BILA</name>
<gene>
    <name evidence="2" type="ORF">T10_1889</name>
</gene>